<evidence type="ECO:0000313" key="2">
    <source>
        <dbReference type="Proteomes" id="UP000482960"/>
    </source>
</evidence>
<keyword evidence="2" id="KW-1185">Reference proteome</keyword>
<dbReference type="EMBL" id="BLPG01000001">
    <property type="protein sequence ID" value="GFJ91187.1"/>
    <property type="molecule type" value="Genomic_DNA"/>
</dbReference>
<name>A0A6V8LAT9_9ACTN</name>
<gene>
    <name evidence="1" type="ORF">Prum_048290</name>
</gene>
<organism evidence="1 2">
    <name type="scientific">Phytohabitans rumicis</name>
    <dbReference type="NCBI Taxonomy" id="1076125"/>
    <lineage>
        <taxon>Bacteria</taxon>
        <taxon>Bacillati</taxon>
        <taxon>Actinomycetota</taxon>
        <taxon>Actinomycetes</taxon>
        <taxon>Micromonosporales</taxon>
        <taxon>Micromonosporaceae</taxon>
    </lineage>
</organism>
<reference evidence="1 2" key="2">
    <citation type="submission" date="2020-03" db="EMBL/GenBank/DDBJ databases">
        <authorList>
            <person name="Ichikawa N."/>
            <person name="Kimura A."/>
            <person name="Kitahashi Y."/>
            <person name="Uohara A."/>
        </authorList>
    </citation>
    <scope>NUCLEOTIDE SEQUENCE [LARGE SCALE GENOMIC DNA]</scope>
    <source>
        <strain evidence="1 2">NBRC 108638</strain>
    </source>
</reference>
<proteinExistence type="predicted"/>
<dbReference type="AlphaFoldDB" id="A0A6V8LAT9"/>
<protein>
    <submittedName>
        <fullName evidence="1">Uncharacterized protein</fullName>
    </submittedName>
</protein>
<comment type="caution">
    <text evidence="1">The sequence shown here is derived from an EMBL/GenBank/DDBJ whole genome shotgun (WGS) entry which is preliminary data.</text>
</comment>
<reference evidence="1 2" key="1">
    <citation type="submission" date="2020-03" db="EMBL/GenBank/DDBJ databases">
        <title>Whole genome shotgun sequence of Phytohabitans rumicis NBRC 108638.</title>
        <authorList>
            <person name="Komaki H."/>
            <person name="Tamura T."/>
        </authorList>
    </citation>
    <scope>NUCLEOTIDE SEQUENCE [LARGE SCALE GENOMIC DNA]</scope>
    <source>
        <strain evidence="1 2">NBRC 108638</strain>
    </source>
</reference>
<dbReference type="Proteomes" id="UP000482960">
    <property type="component" value="Unassembled WGS sequence"/>
</dbReference>
<sequence>MTPRLGWDAGGDTDLRRLRRRCSRLVRDIKVPVPFDAEALCRVVGDRIGHPIHLLALAMPADGPSGLVISGTRAHYLCYDSGTRPLHQQHIIAHELGHLIAGHTSGQAEDADPTGFGLLSTLDPEVVRRALARDAGYDRREECEAEIIADLLLRRAHSWSPERTWHVPVDAADVVARIERSLG</sequence>
<evidence type="ECO:0000313" key="1">
    <source>
        <dbReference type="EMBL" id="GFJ91187.1"/>
    </source>
</evidence>
<dbReference type="RefSeq" id="WP_173078340.1">
    <property type="nucleotide sequence ID" value="NZ_BAABJB010000010.1"/>
</dbReference>
<accession>A0A6V8LAT9</accession>